<evidence type="ECO:0000313" key="9">
    <source>
        <dbReference type="EMBL" id="CAB5344686.1"/>
    </source>
</evidence>
<dbReference type="EMBL" id="CAGKOT010000025">
    <property type="protein sequence ID" value="CAB5368223.1"/>
    <property type="molecule type" value="Genomic_DNA"/>
</dbReference>
<evidence type="ECO:0000256" key="2">
    <source>
        <dbReference type="ARBA" id="ARBA00022723"/>
    </source>
</evidence>
<dbReference type="OrthoDB" id="2432128at2759"/>
<dbReference type="InterPro" id="IPR052035">
    <property type="entry name" value="ZnF_BED_domain_contain"/>
</dbReference>
<evidence type="ECO:0008006" key="13">
    <source>
        <dbReference type="Google" id="ProtNLM"/>
    </source>
</evidence>
<evidence type="ECO:0000256" key="4">
    <source>
        <dbReference type="ARBA" id="ARBA00022833"/>
    </source>
</evidence>
<feature type="domain" description="DUF659" evidence="7">
    <location>
        <begin position="193"/>
        <end position="342"/>
    </location>
</feature>
<evidence type="ECO:0000313" key="12">
    <source>
        <dbReference type="Proteomes" id="UP000684084"/>
    </source>
</evidence>
<keyword evidence="5" id="KW-0539">Nucleus</keyword>
<dbReference type="InterPro" id="IPR008906">
    <property type="entry name" value="HATC_C_dom"/>
</dbReference>
<evidence type="ECO:0000256" key="5">
    <source>
        <dbReference type="ARBA" id="ARBA00023242"/>
    </source>
</evidence>
<dbReference type="EMBL" id="CAGKOT010000098">
    <property type="protein sequence ID" value="CAB5395380.1"/>
    <property type="molecule type" value="Genomic_DNA"/>
</dbReference>
<gene>
    <name evidence="10" type="ORF">CHRIB12_LOCUS11638</name>
    <name evidence="11" type="ORF">CHRIB12_LOCUS23810</name>
    <name evidence="9" type="ORF">CHRIB12_LOCUS3988</name>
</gene>
<feature type="domain" description="HAT C-terminal dimerisation" evidence="8">
    <location>
        <begin position="561"/>
        <end position="623"/>
    </location>
</feature>
<dbReference type="PANTHER" id="PTHR46481:SF10">
    <property type="entry name" value="ZINC FINGER BED DOMAIN-CONTAINING PROTEIN 39"/>
    <property type="match status" value="1"/>
</dbReference>
<feature type="region of interest" description="Disordered" evidence="6">
    <location>
        <begin position="1"/>
        <end position="44"/>
    </location>
</feature>
<reference evidence="11" key="1">
    <citation type="submission" date="2020-05" db="EMBL/GenBank/DDBJ databases">
        <authorList>
            <person name="Rincon C."/>
            <person name="Sanders R I."/>
            <person name="Robbins C."/>
            <person name="Chaturvedi A."/>
        </authorList>
    </citation>
    <scope>NUCLEOTIDE SEQUENCE</scope>
    <source>
        <strain evidence="11">CHB12</strain>
    </source>
</reference>
<dbReference type="GO" id="GO:0008270">
    <property type="term" value="F:zinc ion binding"/>
    <property type="evidence" value="ECO:0007669"/>
    <property type="project" value="UniProtKB-KW"/>
</dbReference>
<feature type="compositionally biased region" description="Acidic residues" evidence="6">
    <location>
        <begin position="18"/>
        <end position="30"/>
    </location>
</feature>
<dbReference type="InterPro" id="IPR007021">
    <property type="entry name" value="DUF659"/>
</dbReference>
<dbReference type="VEuPathDB" id="FungiDB:RhiirFUN_022751"/>
<dbReference type="Pfam" id="PF04937">
    <property type="entry name" value="DUF659"/>
    <property type="match status" value="1"/>
</dbReference>
<dbReference type="GO" id="GO:0046983">
    <property type="term" value="F:protein dimerization activity"/>
    <property type="evidence" value="ECO:0007669"/>
    <property type="project" value="InterPro"/>
</dbReference>
<dbReference type="PANTHER" id="PTHR46481">
    <property type="entry name" value="ZINC FINGER BED DOMAIN-CONTAINING PROTEIN 4"/>
    <property type="match status" value="1"/>
</dbReference>
<dbReference type="AlphaFoldDB" id="A0A915ZZ08"/>
<keyword evidence="3" id="KW-0863">Zinc-finger</keyword>
<keyword evidence="2" id="KW-0479">Metal-binding</keyword>
<organism evidence="11 12">
    <name type="scientific">Rhizophagus irregularis</name>
    <dbReference type="NCBI Taxonomy" id="588596"/>
    <lineage>
        <taxon>Eukaryota</taxon>
        <taxon>Fungi</taxon>
        <taxon>Fungi incertae sedis</taxon>
        <taxon>Mucoromycota</taxon>
        <taxon>Glomeromycotina</taxon>
        <taxon>Glomeromycetes</taxon>
        <taxon>Glomerales</taxon>
        <taxon>Glomeraceae</taxon>
        <taxon>Rhizophagus</taxon>
    </lineage>
</organism>
<keyword evidence="4" id="KW-0862">Zinc</keyword>
<comment type="caution">
    <text evidence="11">The sequence shown here is derived from an EMBL/GenBank/DDBJ whole genome shotgun (WGS) entry which is preliminary data.</text>
</comment>
<evidence type="ECO:0000256" key="1">
    <source>
        <dbReference type="ARBA" id="ARBA00004123"/>
    </source>
</evidence>
<dbReference type="Pfam" id="PF05699">
    <property type="entry name" value="Dimer_Tnp_hAT"/>
    <property type="match status" value="1"/>
</dbReference>
<evidence type="ECO:0000259" key="8">
    <source>
        <dbReference type="Pfam" id="PF05699"/>
    </source>
</evidence>
<dbReference type="VEuPathDB" id="FungiDB:RhiirFUN_005768"/>
<dbReference type="EMBL" id="CAGKOT010000005">
    <property type="protein sequence ID" value="CAB5344686.1"/>
    <property type="molecule type" value="Genomic_DNA"/>
</dbReference>
<proteinExistence type="predicted"/>
<evidence type="ECO:0000313" key="11">
    <source>
        <dbReference type="EMBL" id="CAB5395380.1"/>
    </source>
</evidence>
<name>A0A915ZZ08_9GLOM</name>
<evidence type="ECO:0000313" key="10">
    <source>
        <dbReference type="EMBL" id="CAB5368223.1"/>
    </source>
</evidence>
<evidence type="ECO:0000259" key="7">
    <source>
        <dbReference type="Pfam" id="PF04937"/>
    </source>
</evidence>
<evidence type="ECO:0000256" key="6">
    <source>
        <dbReference type="SAM" id="MobiDB-lite"/>
    </source>
</evidence>
<protein>
    <recommendedName>
        <fullName evidence="13">Zinc finger bed domain-containing protein 1-like</fullName>
    </recommendedName>
</protein>
<dbReference type="VEuPathDB" id="FungiDB:RhiirFUN_013370"/>
<comment type="subcellular location">
    <subcellularLocation>
        <location evidence="1">Nucleus</location>
    </subcellularLocation>
</comment>
<dbReference type="GO" id="GO:0005634">
    <property type="term" value="C:nucleus"/>
    <property type="evidence" value="ECO:0007669"/>
    <property type="project" value="UniProtKB-SubCell"/>
</dbReference>
<accession>A0A915ZZ08</accession>
<sequence length="752" mass="86284">MNCGQSSSGKGKRPVINENEELIVSSDEENTIPNNNKKIKLSKTPKNTKPFSEIWEYYEKGAQKNNGHYEAICFYCKTKWSRGKPQKMEVHLANECIQCPEEISRYWRENIANRQTTYSRNNQKLLSSQPPYSTQTQITDHYKSDQSLPKFVVDRLDKKILKAWVMAGIPFNVIENPFVLDLFKDLNPGYSPPSRTTLSDRLITEEYTRVNLAIERDLEQSDNLTLALDGWTTPKMESIYNYIVTTDTRMEYLIGLYDYSSDSHTSEFLTEEISSIIEKLGSDKFAAIVTDNASNCRVARQNIHQTYPHIWNIRCAAHAINLIASDLVKLEPIKKFINECGKINRYFSTSHASNALLRQGFTTMKIKGGGLQTWVKTRWGSLFMTTDALLRARPVFDWILREHANSITNNEVAALMEDESFFSICRSVRSIWKPIKECINLLEANEATLSDCFIHLIKLANAIHRLPITNVFKSFSINIFNYRFEEFLHPLYILAYYLHPYYRGKGLKDEAFHKAALAAIEMWQSLGHTRKESEELIAQLRRFELKLAPFDLPYISGLESPNVWWKLIKIQPRHLPELACRIFSINPTQANCERNFSTLNWILGDRRTNLTLKKLEAIAKIRSYYMNNIQKELSYMSKDLTESELRESTNIASVNSIISLEEDDDTVNIDGDNNLNQTSPSENFSNTELAISNIVDLTAVDDTNGEMSSDITPVQEQPLDPADLDYDPNDVLNGFIGCERDTERNLTDSGKS</sequence>
<evidence type="ECO:0000256" key="3">
    <source>
        <dbReference type="ARBA" id="ARBA00022771"/>
    </source>
</evidence>
<dbReference type="Proteomes" id="UP000684084">
    <property type="component" value="Unassembled WGS sequence"/>
</dbReference>